<feature type="compositionally biased region" description="Polar residues" evidence="1">
    <location>
        <begin position="76"/>
        <end position="87"/>
    </location>
</feature>
<dbReference type="EMBL" id="FOSR01000003">
    <property type="protein sequence ID" value="SFK48782.1"/>
    <property type="molecule type" value="Genomic_DNA"/>
</dbReference>
<gene>
    <name evidence="2" type="ORF">SAMN05192579_103163</name>
</gene>
<dbReference type="InterPro" id="IPR007446">
    <property type="entry name" value="PilP"/>
</dbReference>
<keyword evidence="3" id="KW-1185">Reference proteome</keyword>
<reference evidence="3" key="1">
    <citation type="submission" date="2016-10" db="EMBL/GenBank/DDBJ databases">
        <authorList>
            <person name="Varghese N."/>
            <person name="Submissions S."/>
        </authorList>
    </citation>
    <scope>NUCLEOTIDE SEQUENCE [LARGE SCALE GENOMIC DNA]</scope>
    <source>
        <strain evidence="3">MO64</strain>
    </source>
</reference>
<accession>A0A1I3ZXD7</accession>
<evidence type="ECO:0000256" key="1">
    <source>
        <dbReference type="SAM" id="MobiDB-lite"/>
    </source>
</evidence>
<protein>
    <submittedName>
        <fullName evidence="2">Type IV pilus assembly protein PilP</fullName>
    </submittedName>
</protein>
<proteinExistence type="predicted"/>
<evidence type="ECO:0000313" key="3">
    <source>
        <dbReference type="Proteomes" id="UP000198725"/>
    </source>
</evidence>
<dbReference type="Gene3D" id="2.30.30.830">
    <property type="match status" value="1"/>
</dbReference>
<dbReference type="Pfam" id="PF04351">
    <property type="entry name" value="PilP"/>
    <property type="match status" value="1"/>
</dbReference>
<sequence>MNIIAAIKPARLARVSLMLGAALVLGGCTRGMSDLRAWVAHEKSLKGAPIPPLPVIKTFETFTYKDQGRRDPFSPSPTEAQSSNNSGPRPDQNRAKQPLEMFALDSLKMVGTIGTGTHIQALIKDPGGVIHRVTDNEYMGQNYGRVTDVAPDHVDLVELVPNGNGGWMERPASIALGEK</sequence>
<dbReference type="AlphaFoldDB" id="A0A1I3ZXD7"/>
<dbReference type="PIRSF" id="PIRSF016481">
    <property type="entry name" value="Pilus_assembly_PilP"/>
    <property type="match status" value="1"/>
</dbReference>
<name>A0A1I3ZXD7_9GAMM</name>
<dbReference type="Proteomes" id="UP000198725">
    <property type="component" value="Unassembled WGS sequence"/>
</dbReference>
<evidence type="ECO:0000313" key="2">
    <source>
        <dbReference type="EMBL" id="SFK48782.1"/>
    </source>
</evidence>
<organism evidence="2 3">
    <name type="scientific">Rhodanobacter glycinis</name>
    <dbReference type="NCBI Taxonomy" id="582702"/>
    <lineage>
        <taxon>Bacteria</taxon>
        <taxon>Pseudomonadati</taxon>
        <taxon>Pseudomonadota</taxon>
        <taxon>Gammaproteobacteria</taxon>
        <taxon>Lysobacterales</taxon>
        <taxon>Rhodanobacteraceae</taxon>
        <taxon>Rhodanobacter</taxon>
    </lineage>
</organism>
<dbReference type="RefSeq" id="WP_092702046.1">
    <property type="nucleotide sequence ID" value="NZ_FOSR01000003.1"/>
</dbReference>
<feature type="region of interest" description="Disordered" evidence="1">
    <location>
        <begin position="66"/>
        <end position="94"/>
    </location>
</feature>